<comment type="caution">
    <text evidence="1">The sequence shown here is derived from an EMBL/GenBank/DDBJ whole genome shotgun (WGS) entry which is preliminary data.</text>
</comment>
<accession>A0A2T3N173</accession>
<keyword evidence="2" id="KW-1185">Reference proteome</keyword>
<proteinExistence type="predicted"/>
<protein>
    <submittedName>
        <fullName evidence="1">Uncharacterized protein</fullName>
    </submittedName>
</protein>
<evidence type="ECO:0000313" key="2">
    <source>
        <dbReference type="Proteomes" id="UP000240904"/>
    </source>
</evidence>
<dbReference type="AlphaFoldDB" id="A0A2T3N173"/>
<evidence type="ECO:0000313" key="1">
    <source>
        <dbReference type="EMBL" id="PSW06077.1"/>
    </source>
</evidence>
<reference evidence="1 2" key="1">
    <citation type="submission" date="2018-03" db="EMBL/GenBank/DDBJ databases">
        <title>Whole genome sequencing of Histamine producing bacteria.</title>
        <authorList>
            <person name="Butler K."/>
        </authorList>
    </citation>
    <scope>NUCLEOTIDE SEQUENCE [LARGE SCALE GENOMIC DNA]</scope>
    <source>
        <strain evidence="1 2">DSM 16190</strain>
    </source>
</reference>
<dbReference type="EMBL" id="PYMC01000003">
    <property type="protein sequence ID" value="PSW06077.1"/>
    <property type="molecule type" value="Genomic_DNA"/>
</dbReference>
<dbReference type="Proteomes" id="UP000240904">
    <property type="component" value="Unassembled WGS sequence"/>
</dbReference>
<gene>
    <name evidence="1" type="ORF">C9I89_06070</name>
</gene>
<name>A0A2T3N173_9GAMM</name>
<dbReference type="RefSeq" id="WP_107282457.1">
    <property type="nucleotide sequence ID" value="NZ_PYMC01000003.1"/>
</dbReference>
<sequence>MFDLFYTVEFCDHNLDFNGIQLIGANYEPDWGVFIDVEFGHDYFVTGDSDERIEITTKFRGLRGTAGYQVDLFIDSSFVKTMMIQTTPMGDIYTDKVYC</sequence>
<organism evidence="1 2">
    <name type="scientific">Photobacterium lipolyticum</name>
    <dbReference type="NCBI Taxonomy" id="266810"/>
    <lineage>
        <taxon>Bacteria</taxon>
        <taxon>Pseudomonadati</taxon>
        <taxon>Pseudomonadota</taxon>
        <taxon>Gammaproteobacteria</taxon>
        <taxon>Vibrionales</taxon>
        <taxon>Vibrionaceae</taxon>
        <taxon>Photobacterium</taxon>
    </lineage>
</organism>